<dbReference type="InterPro" id="IPR043595">
    <property type="entry name" value="FaeB/C/D"/>
</dbReference>
<evidence type="ECO:0000313" key="11">
    <source>
        <dbReference type="EMBL" id="KAK9426212.1"/>
    </source>
</evidence>
<evidence type="ECO:0000256" key="2">
    <source>
        <dbReference type="ARBA" id="ARBA00013091"/>
    </source>
</evidence>
<evidence type="ECO:0000256" key="7">
    <source>
        <dbReference type="ARBA" id="ARBA00023277"/>
    </source>
</evidence>
<feature type="chain" id="PRO_5046971894" description="feruloyl esterase" evidence="10">
    <location>
        <begin position="20"/>
        <end position="341"/>
    </location>
</feature>
<keyword evidence="8" id="KW-0624">Polysaccharide degradation</keyword>
<accession>A0ABR2VGZ2</accession>
<evidence type="ECO:0000256" key="4">
    <source>
        <dbReference type="ARBA" id="ARBA00022651"/>
    </source>
</evidence>
<name>A0ABR2VGZ2_9PEZI</name>
<protein>
    <recommendedName>
        <fullName evidence="2">feruloyl esterase</fullName>
        <ecNumber evidence="2">3.1.1.73</ecNumber>
    </recommendedName>
</protein>
<comment type="caution">
    <text evidence="11">The sequence shown here is derived from an EMBL/GenBank/DDBJ whole genome shotgun (WGS) entry which is preliminary data.</text>
</comment>
<organism evidence="11 12">
    <name type="scientific">Seiridium unicorne</name>
    <dbReference type="NCBI Taxonomy" id="138068"/>
    <lineage>
        <taxon>Eukaryota</taxon>
        <taxon>Fungi</taxon>
        <taxon>Dikarya</taxon>
        <taxon>Ascomycota</taxon>
        <taxon>Pezizomycotina</taxon>
        <taxon>Sordariomycetes</taxon>
        <taxon>Xylariomycetidae</taxon>
        <taxon>Amphisphaeriales</taxon>
        <taxon>Sporocadaceae</taxon>
        <taxon>Seiridium</taxon>
    </lineage>
</organism>
<evidence type="ECO:0000256" key="10">
    <source>
        <dbReference type="SAM" id="SignalP"/>
    </source>
</evidence>
<evidence type="ECO:0000256" key="8">
    <source>
        <dbReference type="ARBA" id="ARBA00023326"/>
    </source>
</evidence>
<evidence type="ECO:0000256" key="1">
    <source>
        <dbReference type="ARBA" id="ARBA00004613"/>
    </source>
</evidence>
<proteinExistence type="predicted"/>
<feature type="signal peptide" evidence="10">
    <location>
        <begin position="1"/>
        <end position="19"/>
    </location>
</feature>
<keyword evidence="6" id="KW-0378">Hydrolase</keyword>
<dbReference type="EC" id="3.1.1.73" evidence="2"/>
<gene>
    <name evidence="11" type="ORF">SUNI508_12483</name>
</gene>
<dbReference type="PANTHER" id="PTHR38050:SF2">
    <property type="entry name" value="FERULOYL ESTERASE C-RELATED"/>
    <property type="match status" value="1"/>
</dbReference>
<evidence type="ECO:0000256" key="6">
    <source>
        <dbReference type="ARBA" id="ARBA00022801"/>
    </source>
</evidence>
<dbReference type="Proteomes" id="UP001408356">
    <property type="component" value="Unassembled WGS sequence"/>
</dbReference>
<dbReference type="SUPFAM" id="SSF53474">
    <property type="entry name" value="alpha/beta-Hydrolases"/>
    <property type="match status" value="1"/>
</dbReference>
<dbReference type="PANTHER" id="PTHR38050">
    <property type="match status" value="1"/>
</dbReference>
<keyword evidence="4" id="KW-0858">Xylan degradation</keyword>
<dbReference type="InterPro" id="IPR029058">
    <property type="entry name" value="AB_hydrolase_fold"/>
</dbReference>
<keyword evidence="5 10" id="KW-0732">Signal</keyword>
<comment type="catalytic activity">
    <reaction evidence="9">
        <text>feruloyl-polysaccharide + H2O = ferulate + polysaccharide.</text>
        <dbReference type="EC" id="3.1.1.73"/>
    </reaction>
</comment>
<evidence type="ECO:0000256" key="5">
    <source>
        <dbReference type="ARBA" id="ARBA00022729"/>
    </source>
</evidence>
<reference evidence="11 12" key="1">
    <citation type="journal article" date="2024" name="J. Plant Pathol.">
        <title>Sequence and assembly of the genome of Seiridium unicorne, isolate CBS 538.82, causal agent of cypress canker disease.</title>
        <authorList>
            <person name="Scali E."/>
            <person name="Rocca G.D."/>
            <person name="Danti R."/>
            <person name="Garbelotto M."/>
            <person name="Barberini S."/>
            <person name="Baroncelli R."/>
            <person name="Emiliani G."/>
        </authorList>
    </citation>
    <scope>NUCLEOTIDE SEQUENCE [LARGE SCALE GENOMIC DNA]</scope>
    <source>
        <strain evidence="11 12">BM-138-508</strain>
    </source>
</reference>
<keyword evidence="12" id="KW-1185">Reference proteome</keyword>
<comment type="subcellular location">
    <subcellularLocation>
        <location evidence="1">Secreted</location>
    </subcellularLocation>
</comment>
<dbReference type="EMBL" id="JARVKF010000003">
    <property type="protein sequence ID" value="KAK9426212.1"/>
    <property type="molecule type" value="Genomic_DNA"/>
</dbReference>
<evidence type="ECO:0000313" key="12">
    <source>
        <dbReference type="Proteomes" id="UP001408356"/>
    </source>
</evidence>
<evidence type="ECO:0000256" key="3">
    <source>
        <dbReference type="ARBA" id="ARBA00022525"/>
    </source>
</evidence>
<evidence type="ECO:0000256" key="9">
    <source>
        <dbReference type="ARBA" id="ARBA00034075"/>
    </source>
</evidence>
<dbReference type="Gene3D" id="3.40.50.1820">
    <property type="entry name" value="alpha/beta hydrolase"/>
    <property type="match status" value="1"/>
</dbReference>
<sequence length="341" mass="37545">MYPIIVPSLLVAFANLAAAAPSSGCGASSDVPALETRITVELAKNKTRSFMYWLPPKYDPETPAPVILSYHGIRQSPAKQANLDWFGDTMYNQNYIAVYPQAVKAPGSDEVMWQGPKQATQDDVTFTMDILDQLEEDFCIDTERIYASGKSEGAGFVGVLACNATSNARFAAYAPVSGAFYPGNNDESTKGCEKPVPIPCEPERCNIPFLEFHGGADFLAPFDGGLQRHECLPDIRDYMSEWAVRDGLSADPVYQYNLTSAATVYKYDEDGLVTFVYDGDTIGHDWPWTVKNPDTVRAHSRPASFNATSYIFEWFANYTLASTDGCNSTDSKSSVVVHWGY</sequence>
<keyword evidence="7" id="KW-0119">Carbohydrate metabolism</keyword>
<keyword evidence="3" id="KW-0964">Secreted</keyword>